<protein>
    <submittedName>
        <fullName evidence="1">Uncharacterized protein</fullName>
    </submittedName>
</protein>
<keyword evidence="2" id="KW-1185">Reference proteome</keyword>
<accession>A0A923NKR5</accession>
<sequence>METTAILSNHGACTSFSCGKYIIRFRNLKNLYFGSEEFLKPIKNVRIQNERYVENCR</sequence>
<evidence type="ECO:0000313" key="1">
    <source>
        <dbReference type="EMBL" id="MBC6679725.1"/>
    </source>
</evidence>
<comment type="caution">
    <text evidence="1">The sequence shown here is derived from an EMBL/GenBank/DDBJ whole genome shotgun (WGS) entry which is preliminary data.</text>
</comment>
<dbReference type="RefSeq" id="WP_187302831.1">
    <property type="nucleotide sequence ID" value="NZ_CBCTON010000007.1"/>
</dbReference>
<dbReference type="EMBL" id="JACRYT010000006">
    <property type="protein sequence ID" value="MBC6679725.1"/>
    <property type="molecule type" value="Genomic_DNA"/>
</dbReference>
<dbReference type="Proteomes" id="UP000602647">
    <property type="component" value="Unassembled WGS sequence"/>
</dbReference>
<dbReference type="AlphaFoldDB" id="A0A923NKR5"/>
<proteinExistence type="predicted"/>
<evidence type="ECO:0000313" key="2">
    <source>
        <dbReference type="Proteomes" id="UP000602647"/>
    </source>
</evidence>
<organism evidence="1 2">
    <name type="scientific">Zhenpiania hominis</name>
    <dbReference type="NCBI Taxonomy" id="2763644"/>
    <lineage>
        <taxon>Bacteria</taxon>
        <taxon>Bacillati</taxon>
        <taxon>Bacillota</taxon>
        <taxon>Clostridia</taxon>
        <taxon>Peptostreptococcales</taxon>
        <taxon>Anaerovoracaceae</taxon>
        <taxon>Zhenpiania</taxon>
    </lineage>
</organism>
<name>A0A923NKR5_9FIRM</name>
<reference evidence="1" key="1">
    <citation type="submission" date="2020-08" db="EMBL/GenBank/DDBJ databases">
        <title>Genome public.</title>
        <authorList>
            <person name="Liu C."/>
            <person name="Sun Q."/>
        </authorList>
    </citation>
    <scope>NUCLEOTIDE SEQUENCE</scope>
    <source>
        <strain evidence="1">BX12</strain>
    </source>
</reference>
<gene>
    <name evidence="1" type="ORF">H9L42_07780</name>
</gene>